<keyword evidence="8" id="KW-0811">Translocation</keyword>
<evidence type="ECO:0000256" key="10">
    <source>
        <dbReference type="SAM" id="Phobius"/>
    </source>
</evidence>
<evidence type="ECO:0000256" key="6">
    <source>
        <dbReference type="ARBA" id="ARBA00022927"/>
    </source>
</evidence>
<dbReference type="Pfam" id="PF02699">
    <property type="entry name" value="YajC"/>
    <property type="match status" value="1"/>
</dbReference>
<dbReference type="PANTHER" id="PTHR33909">
    <property type="entry name" value="SEC TRANSLOCON ACCESSORY COMPLEX SUBUNIT YAJC"/>
    <property type="match status" value="1"/>
</dbReference>
<dbReference type="AlphaFoldDB" id="A0A4Y7RKD1"/>
<keyword evidence="3" id="KW-0813">Transport</keyword>
<dbReference type="EMBL" id="QFFZ01000048">
    <property type="protein sequence ID" value="TEB09444.1"/>
    <property type="molecule type" value="Genomic_DNA"/>
</dbReference>
<evidence type="ECO:0000256" key="1">
    <source>
        <dbReference type="ARBA" id="ARBA00004162"/>
    </source>
</evidence>
<evidence type="ECO:0008006" key="13">
    <source>
        <dbReference type="Google" id="ProtNLM"/>
    </source>
</evidence>
<keyword evidence="4" id="KW-1003">Cell membrane</keyword>
<organism evidence="11 12">
    <name type="scientific">Pelotomaculum propionicicum</name>
    <dbReference type="NCBI Taxonomy" id="258475"/>
    <lineage>
        <taxon>Bacteria</taxon>
        <taxon>Bacillati</taxon>
        <taxon>Bacillota</taxon>
        <taxon>Clostridia</taxon>
        <taxon>Eubacteriales</taxon>
        <taxon>Desulfotomaculaceae</taxon>
        <taxon>Pelotomaculum</taxon>
    </lineage>
</organism>
<keyword evidence="12" id="KW-1185">Reference proteome</keyword>
<reference evidence="11 12" key="1">
    <citation type="journal article" date="2018" name="Environ. Microbiol.">
        <title>Novel energy conservation strategies and behaviour of Pelotomaculum schinkii driving syntrophic propionate catabolism.</title>
        <authorList>
            <person name="Hidalgo-Ahumada C.A.P."/>
            <person name="Nobu M.K."/>
            <person name="Narihiro T."/>
            <person name="Tamaki H."/>
            <person name="Liu W.T."/>
            <person name="Kamagata Y."/>
            <person name="Stams A.J.M."/>
            <person name="Imachi H."/>
            <person name="Sousa D.Z."/>
        </authorList>
    </citation>
    <scope>NUCLEOTIDE SEQUENCE [LARGE SCALE GENOMIC DNA]</scope>
    <source>
        <strain evidence="11 12">MGP</strain>
    </source>
</reference>
<comment type="similarity">
    <text evidence="2">Belongs to the YajC family.</text>
</comment>
<evidence type="ECO:0000256" key="4">
    <source>
        <dbReference type="ARBA" id="ARBA00022475"/>
    </source>
</evidence>
<evidence type="ECO:0000256" key="3">
    <source>
        <dbReference type="ARBA" id="ARBA00022448"/>
    </source>
</evidence>
<accession>A0A4Y7RKD1</accession>
<proteinExistence type="inferred from homology"/>
<feature type="transmembrane region" description="Helical" evidence="10">
    <location>
        <begin position="6"/>
        <end position="26"/>
    </location>
</feature>
<evidence type="ECO:0000256" key="8">
    <source>
        <dbReference type="ARBA" id="ARBA00023010"/>
    </source>
</evidence>
<keyword evidence="6" id="KW-0653">Protein transport</keyword>
<evidence type="ECO:0000256" key="9">
    <source>
        <dbReference type="ARBA" id="ARBA00023136"/>
    </source>
</evidence>
<comment type="caution">
    <text evidence="11">The sequence shown here is derived from an EMBL/GenBank/DDBJ whole genome shotgun (WGS) entry which is preliminary data.</text>
</comment>
<dbReference type="PANTHER" id="PTHR33909:SF1">
    <property type="entry name" value="SEC TRANSLOCON ACCESSORY COMPLEX SUBUNIT YAJC"/>
    <property type="match status" value="1"/>
</dbReference>
<dbReference type="OrthoDB" id="9800132at2"/>
<dbReference type="InterPro" id="IPR003849">
    <property type="entry name" value="Preprotein_translocase_YajC"/>
</dbReference>
<dbReference type="NCBIfam" id="TIGR00739">
    <property type="entry name" value="yajC"/>
    <property type="match status" value="1"/>
</dbReference>
<evidence type="ECO:0000313" key="12">
    <source>
        <dbReference type="Proteomes" id="UP000297597"/>
    </source>
</evidence>
<protein>
    <recommendedName>
        <fullName evidence="13">Sec translocon accessory complex subunit YajC</fullName>
    </recommendedName>
</protein>
<dbReference type="SMART" id="SM01323">
    <property type="entry name" value="YajC"/>
    <property type="match status" value="1"/>
</dbReference>
<evidence type="ECO:0000256" key="7">
    <source>
        <dbReference type="ARBA" id="ARBA00022989"/>
    </source>
</evidence>
<evidence type="ECO:0000313" key="11">
    <source>
        <dbReference type="EMBL" id="TEB09444.1"/>
    </source>
</evidence>
<evidence type="ECO:0000256" key="2">
    <source>
        <dbReference type="ARBA" id="ARBA00006742"/>
    </source>
</evidence>
<keyword evidence="9 10" id="KW-0472">Membrane</keyword>
<evidence type="ECO:0000256" key="5">
    <source>
        <dbReference type="ARBA" id="ARBA00022692"/>
    </source>
</evidence>
<keyword evidence="5 10" id="KW-0812">Transmembrane</keyword>
<dbReference type="GO" id="GO:0015031">
    <property type="term" value="P:protein transport"/>
    <property type="evidence" value="ECO:0007669"/>
    <property type="project" value="UniProtKB-KW"/>
</dbReference>
<sequence length="100" mass="11381">MSLGNNSQMLSVLYIVGLFAILYFLMIRPQQQRQKKHQEMVRNIKTDDRVITIGGIYGTIVKIKDNSVVIKVADNVRIEFLKTAISQVISKEEEDPEKGS</sequence>
<keyword evidence="7 10" id="KW-1133">Transmembrane helix</keyword>
<gene>
    <name evidence="11" type="ORF">Pmgp_03154</name>
</gene>
<dbReference type="GO" id="GO:0005886">
    <property type="term" value="C:plasma membrane"/>
    <property type="evidence" value="ECO:0007669"/>
    <property type="project" value="UniProtKB-SubCell"/>
</dbReference>
<comment type="subcellular location">
    <subcellularLocation>
        <location evidence="1">Cell membrane</location>
        <topology evidence="1">Single-pass membrane protein</topology>
    </subcellularLocation>
</comment>
<dbReference type="PRINTS" id="PR01853">
    <property type="entry name" value="YAJCTRNLCASE"/>
</dbReference>
<dbReference type="Proteomes" id="UP000297597">
    <property type="component" value="Unassembled WGS sequence"/>
</dbReference>
<name>A0A4Y7RKD1_9FIRM</name>